<gene>
    <name evidence="1" type="ORF">LCGC14_1709150</name>
</gene>
<dbReference type="Pfam" id="PF08907">
    <property type="entry name" value="DUF1853"/>
    <property type="match status" value="1"/>
</dbReference>
<evidence type="ECO:0008006" key="2">
    <source>
        <dbReference type="Google" id="ProtNLM"/>
    </source>
</evidence>
<protein>
    <recommendedName>
        <fullName evidence="2">DUF1853 domain-containing protein</fullName>
    </recommendedName>
</protein>
<evidence type="ECO:0000313" key="1">
    <source>
        <dbReference type="EMBL" id="KKM14142.1"/>
    </source>
</evidence>
<organism evidence="1">
    <name type="scientific">marine sediment metagenome</name>
    <dbReference type="NCBI Taxonomy" id="412755"/>
    <lineage>
        <taxon>unclassified sequences</taxon>
        <taxon>metagenomes</taxon>
        <taxon>ecological metagenomes</taxon>
    </lineage>
</organism>
<reference evidence="1" key="1">
    <citation type="journal article" date="2015" name="Nature">
        <title>Complex archaea that bridge the gap between prokaryotes and eukaryotes.</title>
        <authorList>
            <person name="Spang A."/>
            <person name="Saw J.H."/>
            <person name="Jorgensen S.L."/>
            <person name="Zaremba-Niedzwiedzka K."/>
            <person name="Martijn J."/>
            <person name="Lind A.E."/>
            <person name="van Eijk R."/>
            <person name="Schleper C."/>
            <person name="Guy L."/>
            <person name="Ettema T.J."/>
        </authorList>
    </citation>
    <scope>NUCLEOTIDE SEQUENCE</scope>
</reference>
<accession>A0A0F9HGA2</accession>
<sequence>MAKNQFIGFLTTEALWTNEQFGIRQFHFPEVNMSDFIPTTIPERLRLGHRMEHVFHQLVVASAQYNILIYNLPIKKDKRTIGEIDFILQDIKSKRLLHIELTYKFYIIDTSISEPIHQLIGPNRRDMFFTKMEKIKQRQFQLLHTEEGSRALKNEGIHHEEIEHECCFKAQLFRPYEESKVHIRPLNKRCIQGFWLKFNAFNSRDFQGFEFYIPYKHEWVESPRLDVNWQSHYEVMMDLNVRMIQENAPMVWMRKSETELEKFFVVWW</sequence>
<name>A0A0F9HGA2_9ZZZZ</name>
<dbReference type="InterPro" id="IPR015003">
    <property type="entry name" value="DUF1853"/>
</dbReference>
<comment type="caution">
    <text evidence="1">The sequence shown here is derived from an EMBL/GenBank/DDBJ whole genome shotgun (WGS) entry which is preliminary data.</text>
</comment>
<dbReference type="AlphaFoldDB" id="A0A0F9HGA2"/>
<proteinExistence type="predicted"/>
<dbReference type="EMBL" id="LAZR01015220">
    <property type="protein sequence ID" value="KKM14142.1"/>
    <property type="molecule type" value="Genomic_DNA"/>
</dbReference>